<evidence type="ECO:0000313" key="2">
    <source>
        <dbReference type="Proteomes" id="UP000038045"/>
    </source>
</evidence>
<reference evidence="3" key="1">
    <citation type="submission" date="2017-02" db="UniProtKB">
        <authorList>
            <consortium name="WormBaseParasite"/>
        </authorList>
    </citation>
    <scope>IDENTIFICATION</scope>
</reference>
<evidence type="ECO:0000256" key="1">
    <source>
        <dbReference type="SAM" id="MobiDB-lite"/>
    </source>
</evidence>
<dbReference type="Proteomes" id="UP000038045">
    <property type="component" value="Unplaced"/>
</dbReference>
<name>A0A0N4ZDS3_PARTI</name>
<organism evidence="2 3">
    <name type="scientific">Parastrongyloides trichosuri</name>
    <name type="common">Possum-specific nematode worm</name>
    <dbReference type="NCBI Taxonomy" id="131310"/>
    <lineage>
        <taxon>Eukaryota</taxon>
        <taxon>Metazoa</taxon>
        <taxon>Ecdysozoa</taxon>
        <taxon>Nematoda</taxon>
        <taxon>Chromadorea</taxon>
        <taxon>Rhabditida</taxon>
        <taxon>Tylenchina</taxon>
        <taxon>Panagrolaimomorpha</taxon>
        <taxon>Strongyloidoidea</taxon>
        <taxon>Strongyloididae</taxon>
        <taxon>Parastrongyloides</taxon>
    </lineage>
</organism>
<dbReference type="InterPro" id="IPR011993">
    <property type="entry name" value="PH-like_dom_sf"/>
</dbReference>
<keyword evidence="2" id="KW-1185">Reference proteome</keyword>
<feature type="compositionally biased region" description="Polar residues" evidence="1">
    <location>
        <begin position="409"/>
        <end position="421"/>
    </location>
</feature>
<evidence type="ECO:0000313" key="3">
    <source>
        <dbReference type="WBParaSite" id="PTRK_0000573000.1"/>
    </source>
</evidence>
<accession>A0A0N4ZDS3</accession>
<protein>
    <submittedName>
        <fullName evidence="3">WH2 domain-containing protein</fullName>
    </submittedName>
</protein>
<dbReference type="AlphaFoldDB" id="A0A0N4ZDS3"/>
<feature type="region of interest" description="Disordered" evidence="1">
    <location>
        <begin position="358"/>
        <end position="476"/>
    </location>
</feature>
<dbReference type="Gene3D" id="2.30.29.30">
    <property type="entry name" value="Pleckstrin-homology domain (PH domain)/Phosphotyrosine-binding domain (PTB)"/>
    <property type="match status" value="1"/>
</dbReference>
<sequence length="476" mass="54675">MIVEYGAFRSPLRRRYLCDISGVDGPSRPKNISSTWHTKEDNEKLFNALGTDTFSIATGLCVLKCSSKGENLYDEFKGIATFAKDFVHRCNYIRIYHVTTFKLLYELELLDMFFIKVHRSDRRRLTIKMGSHYADLSFAERSDMLLFKKKLIRIGIDEISPSLIKRIQNYWDSAKKFFGGIIYETESESYLMNECSIGDDVGLFTPKKNKLMLKKHKSGDFSKYSNNNSKKRSGVKRKITSNEIEPIYHTTKKTANEYQVSSIDLKPLKLISITGDHVEETCKQINLPLSPPDTPKGVSVGAKRSNLQFNCKTERMDIDNGVIKSEVRHVNFNSYVDQYSSCHSEFTFPNPSILKGAIRTVPRPNRDPPPPPPIPSSFKDYRPENSKVLPSDLLSEIRSAPQLRRSVRKNNNGDSGEQNSPLHLIRSAMSSRRKSMKQEEDESDDDIRNMNNDTPDWSITEGYDDIKKYNRKHSKY</sequence>
<dbReference type="WBParaSite" id="PTRK_0000573000.1">
    <property type="protein sequence ID" value="PTRK_0000573000.1"/>
    <property type="gene ID" value="PTRK_0000573000"/>
</dbReference>
<dbReference type="STRING" id="131310.A0A0N4ZDS3"/>
<proteinExistence type="predicted"/>